<sequence>MRRPRRLGRRRAWAPRRALTRRPGHVVQQQRGHCRSHQALVSTDYNAWLHTWASTSHVEIYSPGWKPRFLDGRHLLSVVHERQETQNEGFHNGHGRAHTLDGGLSQSRRSHDQMPQVEHTLTASYLSLSPPLLGSLADHSKYCIGPTWTAAPASLRSIHKPLTPNAVHCPPYPVARSAVVARGAGLNYGVAVDTVGHSFTT</sequence>
<organism evidence="2 3">
    <name type="scientific">Exidia glandulosa HHB12029</name>
    <dbReference type="NCBI Taxonomy" id="1314781"/>
    <lineage>
        <taxon>Eukaryota</taxon>
        <taxon>Fungi</taxon>
        <taxon>Dikarya</taxon>
        <taxon>Basidiomycota</taxon>
        <taxon>Agaricomycotina</taxon>
        <taxon>Agaricomycetes</taxon>
        <taxon>Auriculariales</taxon>
        <taxon>Exidiaceae</taxon>
        <taxon>Exidia</taxon>
    </lineage>
</organism>
<dbReference type="Proteomes" id="UP000077266">
    <property type="component" value="Unassembled WGS sequence"/>
</dbReference>
<protein>
    <submittedName>
        <fullName evidence="2">Uncharacterized protein</fullName>
    </submittedName>
</protein>
<gene>
    <name evidence="2" type="ORF">EXIGLDRAFT_750902</name>
</gene>
<accession>A0A165G374</accession>
<dbReference type="AlphaFoldDB" id="A0A165G374"/>
<keyword evidence="3" id="KW-1185">Reference proteome</keyword>
<proteinExistence type="predicted"/>
<dbReference type="EMBL" id="KV426060">
    <property type="protein sequence ID" value="KZV89915.1"/>
    <property type="molecule type" value="Genomic_DNA"/>
</dbReference>
<feature type="region of interest" description="Disordered" evidence="1">
    <location>
        <begin position="87"/>
        <end position="109"/>
    </location>
</feature>
<reference evidence="2 3" key="1">
    <citation type="journal article" date="2016" name="Mol. Biol. Evol.">
        <title>Comparative Genomics of Early-Diverging Mushroom-Forming Fungi Provides Insights into the Origins of Lignocellulose Decay Capabilities.</title>
        <authorList>
            <person name="Nagy L.G."/>
            <person name="Riley R."/>
            <person name="Tritt A."/>
            <person name="Adam C."/>
            <person name="Daum C."/>
            <person name="Floudas D."/>
            <person name="Sun H."/>
            <person name="Yadav J.S."/>
            <person name="Pangilinan J."/>
            <person name="Larsson K.H."/>
            <person name="Matsuura K."/>
            <person name="Barry K."/>
            <person name="Labutti K."/>
            <person name="Kuo R."/>
            <person name="Ohm R.A."/>
            <person name="Bhattacharya S.S."/>
            <person name="Shirouzu T."/>
            <person name="Yoshinaga Y."/>
            <person name="Martin F.M."/>
            <person name="Grigoriev I.V."/>
            <person name="Hibbett D.S."/>
        </authorList>
    </citation>
    <scope>NUCLEOTIDE SEQUENCE [LARGE SCALE GENOMIC DNA]</scope>
    <source>
        <strain evidence="2 3">HHB12029</strain>
    </source>
</reference>
<dbReference type="InParanoid" id="A0A165G374"/>
<evidence type="ECO:0000313" key="2">
    <source>
        <dbReference type="EMBL" id="KZV89915.1"/>
    </source>
</evidence>
<evidence type="ECO:0000313" key="3">
    <source>
        <dbReference type="Proteomes" id="UP000077266"/>
    </source>
</evidence>
<name>A0A165G374_EXIGL</name>
<evidence type="ECO:0000256" key="1">
    <source>
        <dbReference type="SAM" id="MobiDB-lite"/>
    </source>
</evidence>